<gene>
    <name evidence="1" type="ORF">L0M14_29180</name>
</gene>
<name>A0ABY3SJH2_9BACL</name>
<dbReference type="Proteomes" id="UP001649230">
    <property type="component" value="Chromosome"/>
</dbReference>
<protein>
    <submittedName>
        <fullName evidence="1">Uncharacterized protein</fullName>
    </submittedName>
</protein>
<dbReference type="EMBL" id="CP090978">
    <property type="protein sequence ID" value="UJF33525.1"/>
    <property type="molecule type" value="Genomic_DNA"/>
</dbReference>
<reference evidence="1 2" key="1">
    <citation type="journal article" date="2024" name="Int. J. Syst. Evol. Microbiol.">
        <title>Paenibacillus hexagrammi sp. nov., a novel bacterium isolated from the gut content of Hexagrammos agrammus.</title>
        <authorList>
            <person name="Jung H.K."/>
            <person name="Kim D.G."/>
            <person name="Zin H."/>
            <person name="Park J."/>
            <person name="Jung H."/>
            <person name="Kim Y.O."/>
            <person name="Kong H.J."/>
            <person name="Kim J.W."/>
            <person name="Kim Y.S."/>
        </authorList>
    </citation>
    <scope>NUCLEOTIDE SEQUENCE [LARGE SCALE GENOMIC DNA]</scope>
    <source>
        <strain evidence="1 2">YPD9-1</strain>
    </source>
</reference>
<proteinExistence type="predicted"/>
<sequence>MLKEEAQKLMGEHRDVGKFVMHIAERINDKEQSHYEEVALARIAGDKEITGEYEAGFRKGLELSRKAILEVLEDTIDDQNHKGDKRYKSHFKDGIE</sequence>
<dbReference type="RefSeq" id="WP_235119895.1">
    <property type="nucleotide sequence ID" value="NZ_CP090978.1"/>
</dbReference>
<organism evidence="1 2">
    <name type="scientific">Paenibacillus hexagrammi</name>
    <dbReference type="NCBI Taxonomy" id="2908839"/>
    <lineage>
        <taxon>Bacteria</taxon>
        <taxon>Bacillati</taxon>
        <taxon>Bacillota</taxon>
        <taxon>Bacilli</taxon>
        <taxon>Bacillales</taxon>
        <taxon>Paenibacillaceae</taxon>
        <taxon>Paenibacillus</taxon>
    </lineage>
</organism>
<accession>A0ABY3SJH2</accession>
<evidence type="ECO:0000313" key="2">
    <source>
        <dbReference type="Proteomes" id="UP001649230"/>
    </source>
</evidence>
<keyword evidence="2" id="KW-1185">Reference proteome</keyword>
<evidence type="ECO:0000313" key="1">
    <source>
        <dbReference type="EMBL" id="UJF33525.1"/>
    </source>
</evidence>